<dbReference type="Pfam" id="PF11992">
    <property type="entry name" value="TgpA_N"/>
    <property type="match status" value="1"/>
</dbReference>
<keyword evidence="2" id="KW-1133">Transmembrane helix</keyword>
<dbReference type="Proteomes" id="UP000032545">
    <property type="component" value="Unassembled WGS sequence"/>
</dbReference>
<feature type="transmembrane region" description="Helical" evidence="2">
    <location>
        <begin position="142"/>
        <end position="161"/>
    </location>
</feature>
<dbReference type="InterPro" id="IPR038765">
    <property type="entry name" value="Papain-like_cys_pep_sf"/>
</dbReference>
<dbReference type="Gene3D" id="3.10.620.30">
    <property type="match status" value="1"/>
</dbReference>
<keyword evidence="5" id="KW-1185">Reference proteome</keyword>
<proteinExistence type="predicted"/>
<feature type="transmembrane region" description="Helical" evidence="2">
    <location>
        <begin position="214"/>
        <end position="234"/>
    </location>
</feature>
<dbReference type="AlphaFoldDB" id="A0A0D8BAB4"/>
<accession>A0A0D8BAB4</accession>
<feature type="region of interest" description="Disordered" evidence="1">
    <location>
        <begin position="553"/>
        <end position="597"/>
    </location>
</feature>
<keyword evidence="2" id="KW-0472">Membrane</keyword>
<dbReference type="InterPro" id="IPR002931">
    <property type="entry name" value="Transglutaminase-like"/>
</dbReference>
<sequence>MTARLAALGVVACLAGLAGAAFHRGFGLGAVLGPVVAAAVIPVVLAALLARGGRRPPPLPVSFLSSAVLWLAVVAATLFRDGSPHARGVLPAVADGLVNGSTRLLDTTLPAPDSPDLLVVPQALTWLAALAGAELVLRTRSVLAPALPALVAFGVAVTVTVSGPGSNLGIAGGLVVAAGALALCRRAEPRAPSDHGRPTWPESAGRIDARRSTLGLTVVAATAAVALAAGPALLVPSAGPYDLRAHRSVPSHPQPTVSPLDFVSAWLRSPGEALFTAAPPVSRNIRLAALDRFDGQQWTPSARFTPAGGRVPPAPGGPPAADRISQDITIGTLPGVFLPHVDRPVTLTGADLAVDTAGGSLISSSPLVPGRAYRVTSAVPRDLSPQQLAALRIASGTSSDAARTLPPGLPAPIAAAAREVAAAGGTPFQRAYRLEQFLRTRFTYDPEAPSGHAYGHLAYFLDRSHTGTSEQFATAFAVLARVLGLPSRVVVGFHPAGLPATGAAPVGTDRTKNDRTGAGRTGVVRAGDVLVWPEIDFAGAGWVPFYPTPQAAGPHGGSVATSAQGEPAGRAEQVTEAAAVPPQSVVQSAPAGSRSSSTPVGALAGLALAGAVVIAGVAYVVLGLSAPARRRRRRRAADGDRERVVGAWLDTLESLDRAGAPVPPSATPTDVVDLGSALVGPGGRAPLTALARLATAALHGPDIPGAPSAVSGREAEAAWQHSATMRTELRRVTPRSRRARRCLAPAAVFGSAHRIEPR</sequence>
<dbReference type="SUPFAM" id="SSF54001">
    <property type="entry name" value="Cysteine proteinases"/>
    <property type="match status" value="1"/>
</dbReference>
<comment type="caution">
    <text evidence="4">The sequence shown here is derived from an EMBL/GenBank/DDBJ whole genome shotgun (WGS) entry which is preliminary data.</text>
</comment>
<dbReference type="PANTHER" id="PTHR42736">
    <property type="entry name" value="PROTEIN-GLUTAMINE GAMMA-GLUTAMYLTRANSFERASE"/>
    <property type="match status" value="1"/>
</dbReference>
<evidence type="ECO:0000259" key="3">
    <source>
        <dbReference type="SMART" id="SM00460"/>
    </source>
</evidence>
<dbReference type="InterPro" id="IPR021878">
    <property type="entry name" value="TgpA_N"/>
</dbReference>
<feature type="transmembrane region" description="Helical" evidence="2">
    <location>
        <begin position="61"/>
        <end position="79"/>
    </location>
</feature>
<feature type="domain" description="Transglutaminase-like" evidence="3">
    <location>
        <begin position="461"/>
        <end position="549"/>
    </location>
</feature>
<feature type="transmembrane region" description="Helical" evidence="2">
    <location>
        <begin position="167"/>
        <end position="184"/>
    </location>
</feature>
<evidence type="ECO:0000313" key="4">
    <source>
        <dbReference type="EMBL" id="KJE20884.1"/>
    </source>
</evidence>
<evidence type="ECO:0000256" key="2">
    <source>
        <dbReference type="SAM" id="Phobius"/>
    </source>
</evidence>
<reference evidence="4 5" key="2">
    <citation type="journal article" date="2016" name="Genome Announc.">
        <title>Permanent Draft Genome Sequences for Two Variants of Frankia sp. Strain CpI1, the First Frankia Strain Isolated from Root Nodules of Comptonia peregrina.</title>
        <authorList>
            <person name="Oshone R."/>
            <person name="Hurst S.G.IV."/>
            <person name="Abebe-Akele F."/>
            <person name="Simpson S."/>
            <person name="Morris K."/>
            <person name="Thomas W.K."/>
            <person name="Tisa L.S."/>
        </authorList>
    </citation>
    <scope>NUCLEOTIDE SEQUENCE [LARGE SCALE GENOMIC DNA]</scope>
    <source>
        <strain evidence="5">CpI1-S</strain>
    </source>
</reference>
<keyword evidence="2" id="KW-0812">Transmembrane</keyword>
<dbReference type="PANTHER" id="PTHR42736:SF1">
    <property type="entry name" value="PROTEIN-GLUTAMINE GAMMA-GLUTAMYLTRANSFERASE"/>
    <property type="match status" value="1"/>
</dbReference>
<dbReference type="InterPro" id="IPR052901">
    <property type="entry name" value="Bact_TGase-like"/>
</dbReference>
<reference evidence="5" key="1">
    <citation type="submission" date="2015-02" db="EMBL/GenBank/DDBJ databases">
        <title>Draft Genome of Frankia sp. CpI1-S.</title>
        <authorList>
            <person name="Oshone R.T."/>
            <person name="Ngom M."/>
            <person name="Ghodhbane-Gtari F."/>
            <person name="Gtari M."/>
            <person name="Morris K."/>
            <person name="Thomas K."/>
            <person name="Sen A."/>
            <person name="Tisa L.S."/>
        </authorList>
    </citation>
    <scope>NUCLEOTIDE SEQUENCE [LARGE SCALE GENOMIC DNA]</scope>
    <source>
        <strain evidence="5">CpI1-S</strain>
    </source>
</reference>
<feature type="transmembrane region" description="Helical" evidence="2">
    <location>
        <begin position="600"/>
        <end position="625"/>
    </location>
</feature>
<evidence type="ECO:0000313" key="5">
    <source>
        <dbReference type="Proteomes" id="UP000032545"/>
    </source>
</evidence>
<feature type="transmembrane region" description="Helical" evidence="2">
    <location>
        <begin position="117"/>
        <end position="137"/>
    </location>
</feature>
<dbReference type="SMART" id="SM00460">
    <property type="entry name" value="TGc"/>
    <property type="match status" value="1"/>
</dbReference>
<dbReference type="Pfam" id="PF01841">
    <property type="entry name" value="Transglut_core"/>
    <property type="match status" value="1"/>
</dbReference>
<dbReference type="EMBL" id="JYFN01000049">
    <property type="protein sequence ID" value="KJE20884.1"/>
    <property type="molecule type" value="Genomic_DNA"/>
</dbReference>
<dbReference type="RefSeq" id="WP_044887349.1">
    <property type="nucleotide sequence ID" value="NZ_JYFN01000049.1"/>
</dbReference>
<feature type="transmembrane region" description="Helical" evidence="2">
    <location>
        <begin position="30"/>
        <end position="49"/>
    </location>
</feature>
<protein>
    <submittedName>
        <fullName evidence="4">Transglutaminase-like superfamily protein</fullName>
    </submittedName>
</protein>
<dbReference type="OrthoDB" id="9804023at2"/>
<organism evidence="4 5">
    <name type="scientific">Frankia torreyi</name>
    <dbReference type="NCBI Taxonomy" id="1856"/>
    <lineage>
        <taxon>Bacteria</taxon>
        <taxon>Bacillati</taxon>
        <taxon>Actinomycetota</taxon>
        <taxon>Actinomycetes</taxon>
        <taxon>Frankiales</taxon>
        <taxon>Frankiaceae</taxon>
        <taxon>Frankia</taxon>
    </lineage>
</organism>
<gene>
    <name evidence="4" type="ORF">FF36_04848</name>
</gene>
<name>A0A0D8BAB4_9ACTN</name>
<evidence type="ECO:0000256" key="1">
    <source>
        <dbReference type="SAM" id="MobiDB-lite"/>
    </source>
</evidence>
<dbReference type="PATRIC" id="fig|1502723.3.peg.4826"/>